<dbReference type="SUPFAM" id="SSF46689">
    <property type="entry name" value="Homeodomain-like"/>
    <property type="match status" value="1"/>
</dbReference>
<dbReference type="PRINTS" id="PR00455">
    <property type="entry name" value="HTHTETR"/>
</dbReference>
<dbReference type="GO" id="GO:0000976">
    <property type="term" value="F:transcription cis-regulatory region binding"/>
    <property type="evidence" value="ECO:0007669"/>
    <property type="project" value="TreeGrafter"/>
</dbReference>
<dbReference type="Pfam" id="PF00440">
    <property type="entry name" value="TetR_N"/>
    <property type="match status" value="1"/>
</dbReference>
<keyword evidence="3" id="KW-0804">Transcription</keyword>
<evidence type="ECO:0000256" key="3">
    <source>
        <dbReference type="ARBA" id="ARBA00023163"/>
    </source>
</evidence>
<dbReference type="InterPro" id="IPR050109">
    <property type="entry name" value="HTH-type_TetR-like_transc_reg"/>
</dbReference>
<keyword evidence="2 4" id="KW-0238">DNA-binding</keyword>
<dbReference type="Gene3D" id="1.10.357.10">
    <property type="entry name" value="Tetracycline Repressor, domain 2"/>
    <property type="match status" value="1"/>
</dbReference>
<dbReference type="GO" id="GO:0003700">
    <property type="term" value="F:DNA-binding transcription factor activity"/>
    <property type="evidence" value="ECO:0007669"/>
    <property type="project" value="TreeGrafter"/>
</dbReference>
<dbReference type="Gene3D" id="1.10.10.60">
    <property type="entry name" value="Homeodomain-like"/>
    <property type="match status" value="1"/>
</dbReference>
<dbReference type="RefSeq" id="WP_220210967.1">
    <property type="nucleotide sequence ID" value="NZ_BNJK01000002.1"/>
</dbReference>
<proteinExistence type="predicted"/>
<evidence type="ECO:0000259" key="5">
    <source>
        <dbReference type="PROSITE" id="PS50977"/>
    </source>
</evidence>
<dbReference type="EMBL" id="BNJK01000002">
    <property type="protein sequence ID" value="GHP00470.1"/>
    <property type="molecule type" value="Genomic_DNA"/>
</dbReference>
<dbReference type="Pfam" id="PF17754">
    <property type="entry name" value="TetR_C_14"/>
    <property type="match status" value="1"/>
</dbReference>
<dbReference type="InterPro" id="IPR009057">
    <property type="entry name" value="Homeodomain-like_sf"/>
</dbReference>
<dbReference type="Proteomes" id="UP000597444">
    <property type="component" value="Unassembled WGS sequence"/>
</dbReference>
<dbReference type="PANTHER" id="PTHR30055">
    <property type="entry name" value="HTH-TYPE TRANSCRIPTIONAL REGULATOR RUTR"/>
    <property type="match status" value="1"/>
</dbReference>
<evidence type="ECO:0000313" key="7">
    <source>
        <dbReference type="Proteomes" id="UP000597444"/>
    </source>
</evidence>
<gene>
    <name evidence="6" type="ORF">KSF_105170</name>
</gene>
<comment type="caution">
    <text evidence="6">The sequence shown here is derived from an EMBL/GenBank/DDBJ whole genome shotgun (WGS) entry which is preliminary data.</text>
</comment>
<evidence type="ECO:0000256" key="2">
    <source>
        <dbReference type="ARBA" id="ARBA00023125"/>
    </source>
</evidence>
<evidence type="ECO:0000256" key="1">
    <source>
        <dbReference type="ARBA" id="ARBA00023015"/>
    </source>
</evidence>
<keyword evidence="7" id="KW-1185">Reference proteome</keyword>
<protein>
    <submittedName>
        <fullName evidence="6">TetR family transcriptional regulator</fullName>
    </submittedName>
</protein>
<dbReference type="InterPro" id="IPR041347">
    <property type="entry name" value="MftR_C"/>
</dbReference>
<reference evidence="6" key="1">
    <citation type="submission" date="2020-10" db="EMBL/GenBank/DDBJ databases">
        <title>Taxonomic study of unclassified bacteria belonging to the class Ktedonobacteria.</title>
        <authorList>
            <person name="Yabe S."/>
            <person name="Wang C.M."/>
            <person name="Zheng Y."/>
            <person name="Sakai Y."/>
            <person name="Cavaletti L."/>
            <person name="Monciardini P."/>
            <person name="Donadio S."/>
        </authorList>
    </citation>
    <scope>NUCLEOTIDE SEQUENCE</scope>
    <source>
        <strain evidence="6">ID150040</strain>
    </source>
</reference>
<feature type="DNA-binding region" description="H-T-H motif" evidence="4">
    <location>
        <begin position="40"/>
        <end position="59"/>
    </location>
</feature>
<keyword evidence="1" id="KW-0805">Transcription regulation</keyword>
<dbReference type="InterPro" id="IPR001647">
    <property type="entry name" value="HTH_TetR"/>
</dbReference>
<sequence length="208" mass="23052">MDTLPETRLSRRERKKLQTRALIQREALRLFLDKGFEATTIEEIAEAADIALSTFFNYFPTKEDVVFQDDLDPVLLEAIKVEPAGLHPITVLRKAIRNVFSHLTPEQNTIFRRRLGLMSSNHTLRAAFLNQSANQLDEIVAVVAGRAGRASNDFAVRNLASALLGVMMATFLTAANDPDADVLGLADQALAHLEAGLPLDWPPHEQPT</sequence>
<organism evidence="6 7">
    <name type="scientific">Reticulibacter mediterranei</name>
    <dbReference type="NCBI Taxonomy" id="2778369"/>
    <lineage>
        <taxon>Bacteria</taxon>
        <taxon>Bacillati</taxon>
        <taxon>Chloroflexota</taxon>
        <taxon>Ktedonobacteria</taxon>
        <taxon>Ktedonobacterales</taxon>
        <taxon>Reticulibacteraceae</taxon>
        <taxon>Reticulibacter</taxon>
    </lineage>
</organism>
<evidence type="ECO:0000256" key="4">
    <source>
        <dbReference type="PROSITE-ProRule" id="PRU00335"/>
    </source>
</evidence>
<evidence type="ECO:0000313" key="6">
    <source>
        <dbReference type="EMBL" id="GHP00470.1"/>
    </source>
</evidence>
<dbReference type="PROSITE" id="PS50977">
    <property type="entry name" value="HTH_TETR_2"/>
    <property type="match status" value="1"/>
</dbReference>
<dbReference type="AlphaFoldDB" id="A0A8J3IR69"/>
<name>A0A8J3IR69_9CHLR</name>
<dbReference type="PANTHER" id="PTHR30055:SF234">
    <property type="entry name" value="HTH-TYPE TRANSCRIPTIONAL REGULATOR BETI"/>
    <property type="match status" value="1"/>
</dbReference>
<feature type="domain" description="HTH tetR-type" evidence="5">
    <location>
        <begin position="17"/>
        <end position="77"/>
    </location>
</feature>
<accession>A0A8J3IR69</accession>